<dbReference type="KEGG" id="cma:Cmaq_0827"/>
<reference evidence="2 3" key="1">
    <citation type="submission" date="2007-10" db="EMBL/GenBank/DDBJ databases">
        <title>Complete sequence of Caldivirga maquilingensis IC-167.</title>
        <authorList>
            <consortium name="US DOE Joint Genome Institute"/>
            <person name="Copeland A."/>
            <person name="Lucas S."/>
            <person name="Lapidus A."/>
            <person name="Barry K."/>
            <person name="Glavina del Rio T."/>
            <person name="Dalin E."/>
            <person name="Tice H."/>
            <person name="Pitluck S."/>
            <person name="Saunders E."/>
            <person name="Brettin T."/>
            <person name="Bruce D."/>
            <person name="Detter J.C."/>
            <person name="Han C."/>
            <person name="Schmutz J."/>
            <person name="Larimer F."/>
            <person name="Land M."/>
            <person name="Hauser L."/>
            <person name="Kyrpides N."/>
            <person name="Ivanova N."/>
            <person name="Biddle J.F."/>
            <person name="Zhang Z."/>
            <person name="Fitz-Gibbon S.T."/>
            <person name="Lowe T.M."/>
            <person name="Saltikov C."/>
            <person name="House C.H."/>
            <person name="Richardson P."/>
        </authorList>
    </citation>
    <scope>NUCLEOTIDE SEQUENCE [LARGE SCALE GENOMIC DNA]</scope>
    <source>
        <strain evidence="3">ATCC 700844 / DSM 13496 / JCM 10307 / IC-167</strain>
    </source>
</reference>
<dbReference type="Proteomes" id="UP000001137">
    <property type="component" value="Chromosome"/>
</dbReference>
<protein>
    <submittedName>
        <fullName evidence="2">Uncharacterized protein</fullName>
    </submittedName>
</protein>
<proteinExistence type="predicted"/>
<dbReference type="InterPro" id="IPR029041">
    <property type="entry name" value="FAD-linked_oxidoreductase-like"/>
</dbReference>
<name>A8MD06_CALMQ</name>
<dbReference type="GO" id="GO:0016491">
    <property type="term" value="F:oxidoreductase activity"/>
    <property type="evidence" value="ECO:0007669"/>
    <property type="project" value="UniProtKB-KW"/>
</dbReference>
<evidence type="ECO:0000256" key="1">
    <source>
        <dbReference type="ARBA" id="ARBA00023002"/>
    </source>
</evidence>
<gene>
    <name evidence="2" type="ordered locus">Cmaq_0827</name>
</gene>
<dbReference type="AlphaFoldDB" id="A8MD06"/>
<dbReference type="EMBL" id="CP000852">
    <property type="protein sequence ID" value="ABW01662.1"/>
    <property type="molecule type" value="Genomic_DNA"/>
</dbReference>
<keyword evidence="3" id="KW-1185">Reference proteome</keyword>
<dbReference type="STRING" id="397948.Cmaq_0827"/>
<dbReference type="HOGENOM" id="CLU_098912_0_0_2"/>
<evidence type="ECO:0000313" key="2">
    <source>
        <dbReference type="EMBL" id="ABW01662.1"/>
    </source>
</evidence>
<dbReference type="PANTHER" id="PTHR38755">
    <property type="entry name" value="5,10-METHYLENETETRAHYDROFOLATE REDUCTASE"/>
    <property type="match status" value="1"/>
</dbReference>
<dbReference type="PANTHER" id="PTHR38755:SF1">
    <property type="entry name" value="METHYLENE-TETRAHYDROFOLATE REDUCTASE C-TERMINAL DOMAIN-CONTAINING PROTEIN"/>
    <property type="match status" value="1"/>
</dbReference>
<dbReference type="SUPFAM" id="SSF51730">
    <property type="entry name" value="FAD-linked oxidoreductase"/>
    <property type="match status" value="1"/>
</dbReference>
<organism evidence="2 3">
    <name type="scientific">Caldivirga maquilingensis (strain ATCC 700844 / DSM 13496 / JCM 10307 / IC-167)</name>
    <dbReference type="NCBI Taxonomy" id="397948"/>
    <lineage>
        <taxon>Archaea</taxon>
        <taxon>Thermoproteota</taxon>
        <taxon>Thermoprotei</taxon>
        <taxon>Thermoproteales</taxon>
        <taxon>Thermoproteaceae</taxon>
        <taxon>Caldivirga</taxon>
    </lineage>
</organism>
<keyword evidence="1" id="KW-0560">Oxidoreductase</keyword>
<evidence type="ECO:0000313" key="3">
    <source>
        <dbReference type="Proteomes" id="UP000001137"/>
    </source>
</evidence>
<sequence>MTMHYYAEVHPRISGNLAFIKGLGAYDGFNIPDSPLGEPAPLPLAAACLIRRIHDDKRIMVNQRLLDVNELHLVSIAQGTLMLNADLVLTRGDKPKIGKEVGYLTSEEALRLLKSRVKGVRVGLMLSMRYGKELIENRMRSGADFYLVLRLSNPVELRGLDTSRLIPYVLIETERNSKVINRINQPHFKLSELGDLLNGLRGIGVEGVLLSVPGDYESLINLTRYFI</sequence>
<accession>A8MD06</accession>
<dbReference type="eggNOG" id="arCOG00475">
    <property type="taxonomic scope" value="Archaea"/>
</dbReference>